<feature type="compositionally biased region" description="Low complexity" evidence="1">
    <location>
        <begin position="49"/>
        <end position="75"/>
    </location>
</feature>
<keyword evidence="3" id="KW-1185">Reference proteome</keyword>
<dbReference type="PANTHER" id="PTHR39606:SF1">
    <property type="entry name" value="CELL SURFACE PROTEIN"/>
    <property type="match status" value="1"/>
</dbReference>
<feature type="region of interest" description="Disordered" evidence="1">
    <location>
        <begin position="1"/>
        <end position="92"/>
    </location>
</feature>
<dbReference type="PANTHER" id="PTHR39606">
    <property type="entry name" value="SURFACE PROTEIN, PUTATIVE-RELATED"/>
    <property type="match status" value="1"/>
</dbReference>
<evidence type="ECO:0000256" key="1">
    <source>
        <dbReference type="SAM" id="MobiDB-lite"/>
    </source>
</evidence>
<evidence type="ECO:0000313" key="2">
    <source>
        <dbReference type="EMBL" id="KAJ9158207.1"/>
    </source>
</evidence>
<evidence type="ECO:0000313" key="3">
    <source>
        <dbReference type="Proteomes" id="UP001174691"/>
    </source>
</evidence>
<accession>A0AA38RWT3</accession>
<feature type="compositionally biased region" description="Basic and acidic residues" evidence="1">
    <location>
        <begin position="35"/>
        <end position="45"/>
    </location>
</feature>
<reference evidence="2" key="1">
    <citation type="submission" date="2022-07" db="EMBL/GenBank/DDBJ databases">
        <title>Fungi with potential for degradation of polypropylene.</title>
        <authorList>
            <person name="Gostincar C."/>
        </authorList>
    </citation>
    <scope>NUCLEOTIDE SEQUENCE</scope>
    <source>
        <strain evidence="2">EXF-13287</strain>
    </source>
</reference>
<dbReference type="AlphaFoldDB" id="A0AA38RWT3"/>
<feature type="compositionally biased region" description="Polar residues" evidence="1">
    <location>
        <begin position="76"/>
        <end position="87"/>
    </location>
</feature>
<sequence length="157" mass="15824">MSNYNTAAPAGTTGFNDPEGTHGPHATRTANALDPRVDSDADHRNAPHTGAVGTTAGYGTAGSATGSTGIGTHTAPGTTAANTQGPNTGERVAQGIKGVFAQGHGVGESLRGNINSAIDTLTGDKAKQAHDEEVARGGFREVANKEFEKKGTTDKAL</sequence>
<proteinExistence type="predicted"/>
<gene>
    <name evidence="2" type="ORF">NKR19_g3564</name>
</gene>
<dbReference type="EMBL" id="JANBVN010000040">
    <property type="protein sequence ID" value="KAJ9158207.1"/>
    <property type="molecule type" value="Genomic_DNA"/>
</dbReference>
<feature type="region of interest" description="Disordered" evidence="1">
    <location>
        <begin position="124"/>
        <end position="157"/>
    </location>
</feature>
<name>A0AA38RWT3_9PEZI</name>
<organism evidence="2 3">
    <name type="scientific">Coniochaeta hoffmannii</name>
    <dbReference type="NCBI Taxonomy" id="91930"/>
    <lineage>
        <taxon>Eukaryota</taxon>
        <taxon>Fungi</taxon>
        <taxon>Dikarya</taxon>
        <taxon>Ascomycota</taxon>
        <taxon>Pezizomycotina</taxon>
        <taxon>Sordariomycetes</taxon>
        <taxon>Sordariomycetidae</taxon>
        <taxon>Coniochaetales</taxon>
        <taxon>Coniochaetaceae</taxon>
        <taxon>Coniochaeta</taxon>
    </lineage>
</organism>
<protein>
    <submittedName>
        <fullName evidence="2">Uncharacterized protein</fullName>
    </submittedName>
</protein>
<comment type="caution">
    <text evidence="2">The sequence shown here is derived from an EMBL/GenBank/DDBJ whole genome shotgun (WGS) entry which is preliminary data.</text>
</comment>
<dbReference type="Proteomes" id="UP001174691">
    <property type="component" value="Unassembled WGS sequence"/>
</dbReference>